<keyword evidence="1" id="KW-0472">Membrane</keyword>
<proteinExistence type="predicted"/>
<name>A0A5A7R7D3_STRAF</name>
<accession>A0A5A7R7D3</accession>
<organism evidence="2 3">
    <name type="scientific">Striga asiatica</name>
    <name type="common">Asiatic witchweed</name>
    <name type="synonym">Buchnera asiatica</name>
    <dbReference type="NCBI Taxonomy" id="4170"/>
    <lineage>
        <taxon>Eukaryota</taxon>
        <taxon>Viridiplantae</taxon>
        <taxon>Streptophyta</taxon>
        <taxon>Embryophyta</taxon>
        <taxon>Tracheophyta</taxon>
        <taxon>Spermatophyta</taxon>
        <taxon>Magnoliopsida</taxon>
        <taxon>eudicotyledons</taxon>
        <taxon>Gunneridae</taxon>
        <taxon>Pentapetalae</taxon>
        <taxon>asterids</taxon>
        <taxon>lamiids</taxon>
        <taxon>Lamiales</taxon>
        <taxon>Orobanchaceae</taxon>
        <taxon>Buchnereae</taxon>
        <taxon>Striga</taxon>
    </lineage>
</organism>
<comment type="caution">
    <text evidence="2">The sequence shown here is derived from an EMBL/GenBank/DDBJ whole genome shotgun (WGS) entry which is preliminary data.</text>
</comment>
<dbReference type="EMBL" id="BKCP01010515">
    <property type="protein sequence ID" value="GER53336.1"/>
    <property type="molecule type" value="Genomic_DNA"/>
</dbReference>
<evidence type="ECO:0000313" key="3">
    <source>
        <dbReference type="Proteomes" id="UP000325081"/>
    </source>
</evidence>
<sequence length="208" mass="23466">MWESISSGKALSLSIEAMRGCKGNWRVRDLLEEQLLAAQGFMFEFRQVLLKLCRYYDLTKTEIGIPISSTDLTFVVHNARVGPVDARALKQRSALGDTGFCHHKASSASLYSRSCDNKLKLSSDPDFYTLFRLDHGYCCECAVGPSPSTPSLSAKRIATLRLNHAGYLFFLALTHRQCPRLQIQFRLAALVIYFNSAVLYLVKRRHIV</sequence>
<evidence type="ECO:0000313" key="2">
    <source>
        <dbReference type="EMBL" id="GER53336.1"/>
    </source>
</evidence>
<feature type="transmembrane region" description="Helical" evidence="1">
    <location>
        <begin position="183"/>
        <end position="202"/>
    </location>
</feature>
<evidence type="ECO:0000256" key="1">
    <source>
        <dbReference type="SAM" id="Phobius"/>
    </source>
</evidence>
<keyword evidence="1" id="KW-1133">Transmembrane helix</keyword>
<keyword evidence="3" id="KW-1185">Reference proteome</keyword>
<reference evidence="3" key="1">
    <citation type="journal article" date="2019" name="Curr. Biol.">
        <title>Genome Sequence of Striga asiatica Provides Insight into the Evolution of Plant Parasitism.</title>
        <authorList>
            <person name="Yoshida S."/>
            <person name="Kim S."/>
            <person name="Wafula E.K."/>
            <person name="Tanskanen J."/>
            <person name="Kim Y.M."/>
            <person name="Honaas L."/>
            <person name="Yang Z."/>
            <person name="Spallek T."/>
            <person name="Conn C.E."/>
            <person name="Ichihashi Y."/>
            <person name="Cheong K."/>
            <person name="Cui S."/>
            <person name="Der J.P."/>
            <person name="Gundlach H."/>
            <person name="Jiao Y."/>
            <person name="Hori C."/>
            <person name="Ishida J.K."/>
            <person name="Kasahara H."/>
            <person name="Kiba T."/>
            <person name="Kim M.S."/>
            <person name="Koo N."/>
            <person name="Laohavisit A."/>
            <person name="Lee Y.H."/>
            <person name="Lumba S."/>
            <person name="McCourt P."/>
            <person name="Mortimer J.C."/>
            <person name="Mutuku J.M."/>
            <person name="Nomura T."/>
            <person name="Sasaki-Sekimoto Y."/>
            <person name="Seto Y."/>
            <person name="Wang Y."/>
            <person name="Wakatake T."/>
            <person name="Sakakibara H."/>
            <person name="Demura T."/>
            <person name="Yamaguchi S."/>
            <person name="Yoneyama K."/>
            <person name="Manabe R.I."/>
            <person name="Nelson D.C."/>
            <person name="Schulman A.H."/>
            <person name="Timko M.P."/>
            <person name="dePamphilis C.W."/>
            <person name="Choi D."/>
            <person name="Shirasu K."/>
        </authorList>
    </citation>
    <scope>NUCLEOTIDE SEQUENCE [LARGE SCALE GENOMIC DNA]</scope>
    <source>
        <strain evidence="3">cv. UVA1</strain>
    </source>
</reference>
<keyword evidence="1" id="KW-0812">Transmembrane</keyword>
<gene>
    <name evidence="2" type="ORF">STAS_30854</name>
</gene>
<dbReference type="Proteomes" id="UP000325081">
    <property type="component" value="Unassembled WGS sequence"/>
</dbReference>
<dbReference type="AlphaFoldDB" id="A0A5A7R7D3"/>
<protein>
    <submittedName>
        <fullName evidence="2">FAD-binding Berberine family protein</fullName>
    </submittedName>
</protein>